<dbReference type="AlphaFoldDB" id="A0A1F6W5T3"/>
<dbReference type="EMBL" id="MFUE01000019">
    <property type="protein sequence ID" value="OGI77045.1"/>
    <property type="molecule type" value="Genomic_DNA"/>
</dbReference>
<reference evidence="1 2" key="1">
    <citation type="journal article" date="2016" name="Nat. Commun.">
        <title>Thousands of microbial genomes shed light on interconnected biogeochemical processes in an aquifer system.</title>
        <authorList>
            <person name="Anantharaman K."/>
            <person name="Brown C.T."/>
            <person name="Hug L.A."/>
            <person name="Sharon I."/>
            <person name="Castelle C.J."/>
            <person name="Probst A.J."/>
            <person name="Thomas B.C."/>
            <person name="Singh A."/>
            <person name="Wilkins M.J."/>
            <person name="Karaoz U."/>
            <person name="Brodie E.L."/>
            <person name="Williams K.H."/>
            <person name="Hubbard S.S."/>
            <person name="Banfield J.F."/>
        </authorList>
    </citation>
    <scope>NUCLEOTIDE SEQUENCE [LARGE SCALE GENOMIC DNA]</scope>
</reference>
<organism evidence="1 2">
    <name type="scientific">Candidatus Nomurabacteria bacterium RIFCSPHIGHO2_02_FULL_41_18</name>
    <dbReference type="NCBI Taxonomy" id="1801754"/>
    <lineage>
        <taxon>Bacteria</taxon>
        <taxon>Candidatus Nomuraibacteriota</taxon>
    </lineage>
</organism>
<comment type="caution">
    <text evidence="1">The sequence shown here is derived from an EMBL/GenBank/DDBJ whole genome shotgun (WGS) entry which is preliminary data.</text>
</comment>
<evidence type="ECO:0000313" key="1">
    <source>
        <dbReference type="EMBL" id="OGI77045.1"/>
    </source>
</evidence>
<accession>A0A1F6W5T3</accession>
<evidence type="ECO:0000313" key="2">
    <source>
        <dbReference type="Proteomes" id="UP000177777"/>
    </source>
</evidence>
<sequence>MNDKKAKKVTIADLARMIKEDVVDRMATKEDLKGLETRMKTGFEGVDKRIDDFAETKATKIAHKELEVRVSFVEKKLEIKK</sequence>
<name>A0A1F6W5T3_9BACT</name>
<protein>
    <submittedName>
        <fullName evidence="1">Uncharacterized protein</fullName>
    </submittedName>
</protein>
<proteinExistence type="predicted"/>
<dbReference type="Proteomes" id="UP000177777">
    <property type="component" value="Unassembled WGS sequence"/>
</dbReference>
<dbReference type="STRING" id="1801754.A3D42_00805"/>
<gene>
    <name evidence="1" type="ORF">A3D42_00805</name>
</gene>